<organism evidence="3">
    <name type="scientific">Dissoconium aciculare CBS 342.82</name>
    <dbReference type="NCBI Taxonomy" id="1314786"/>
    <lineage>
        <taxon>Eukaryota</taxon>
        <taxon>Fungi</taxon>
        <taxon>Dikarya</taxon>
        <taxon>Ascomycota</taxon>
        <taxon>Pezizomycotina</taxon>
        <taxon>Dothideomycetes</taxon>
        <taxon>Dothideomycetidae</taxon>
        <taxon>Mycosphaerellales</taxon>
        <taxon>Dissoconiaceae</taxon>
        <taxon>Dissoconium</taxon>
    </lineage>
</organism>
<dbReference type="RefSeq" id="XP_033462399.1">
    <property type="nucleotide sequence ID" value="XM_033599258.1"/>
</dbReference>
<evidence type="ECO:0000313" key="2">
    <source>
        <dbReference type="Proteomes" id="UP000504637"/>
    </source>
</evidence>
<keyword evidence="2" id="KW-1185">Reference proteome</keyword>
<accession>A0A6J3MBV4</accession>
<gene>
    <name evidence="3" type="ORF">K489DRAFT_155990</name>
</gene>
<protein>
    <submittedName>
        <fullName evidence="3">Uncharacterized protein</fullName>
    </submittedName>
</protein>
<evidence type="ECO:0000256" key="1">
    <source>
        <dbReference type="SAM" id="MobiDB-lite"/>
    </source>
</evidence>
<reference evidence="3" key="1">
    <citation type="submission" date="2020-01" db="EMBL/GenBank/DDBJ databases">
        <authorList>
            <consortium name="DOE Joint Genome Institute"/>
            <person name="Haridas S."/>
            <person name="Albert R."/>
            <person name="Binder M."/>
            <person name="Bloem J."/>
            <person name="Labutti K."/>
            <person name="Salamov A."/>
            <person name="Andreopoulos B."/>
            <person name="Baker S.E."/>
            <person name="Barry K."/>
            <person name="Bills G."/>
            <person name="Bluhm B.H."/>
            <person name="Cannon C."/>
            <person name="Castanera R."/>
            <person name="Culley D.E."/>
            <person name="Daum C."/>
            <person name="Ezra D."/>
            <person name="Gonzalez J.B."/>
            <person name="Henrissat B."/>
            <person name="Kuo A."/>
            <person name="Liang C."/>
            <person name="Lipzen A."/>
            <person name="Lutzoni F."/>
            <person name="Magnuson J."/>
            <person name="Mondo S."/>
            <person name="Nolan M."/>
            <person name="Ohm R."/>
            <person name="Pangilinan J."/>
            <person name="Park H.-J."/>
            <person name="Ramirez L."/>
            <person name="Alfaro M."/>
            <person name="Sun H."/>
            <person name="Tritt A."/>
            <person name="Yoshinaga Y."/>
            <person name="Zwiers L.-H."/>
            <person name="Turgeon B.G."/>
            <person name="Goodwin S.B."/>
            <person name="Spatafora J.W."/>
            <person name="Crous P.W."/>
            <person name="Grigoriev I.V."/>
        </authorList>
    </citation>
    <scope>NUCLEOTIDE SEQUENCE</scope>
    <source>
        <strain evidence="3">CBS 342.82</strain>
    </source>
</reference>
<feature type="compositionally biased region" description="Basic and acidic residues" evidence="1">
    <location>
        <begin position="7"/>
        <end position="25"/>
    </location>
</feature>
<name>A0A6J3MBV4_9PEZI</name>
<feature type="compositionally biased region" description="Polar residues" evidence="1">
    <location>
        <begin position="82"/>
        <end position="91"/>
    </location>
</feature>
<dbReference type="GeneID" id="54357057"/>
<feature type="region of interest" description="Disordered" evidence="1">
    <location>
        <begin position="75"/>
        <end position="128"/>
    </location>
</feature>
<reference evidence="3" key="3">
    <citation type="submission" date="2025-08" db="UniProtKB">
        <authorList>
            <consortium name="RefSeq"/>
        </authorList>
    </citation>
    <scope>IDENTIFICATION</scope>
    <source>
        <strain evidence="3">CBS 342.82</strain>
    </source>
</reference>
<proteinExistence type="predicted"/>
<feature type="compositionally biased region" description="Basic and acidic residues" evidence="1">
    <location>
        <begin position="106"/>
        <end position="123"/>
    </location>
</feature>
<feature type="region of interest" description="Disordered" evidence="1">
    <location>
        <begin position="1"/>
        <end position="25"/>
    </location>
</feature>
<dbReference type="AlphaFoldDB" id="A0A6J3MBV4"/>
<reference evidence="3" key="2">
    <citation type="submission" date="2020-04" db="EMBL/GenBank/DDBJ databases">
        <authorList>
            <consortium name="NCBI Genome Project"/>
        </authorList>
    </citation>
    <scope>NUCLEOTIDE SEQUENCE</scope>
    <source>
        <strain evidence="3">CBS 342.82</strain>
    </source>
</reference>
<dbReference type="Proteomes" id="UP000504637">
    <property type="component" value="Unplaced"/>
</dbReference>
<evidence type="ECO:0000313" key="3">
    <source>
        <dbReference type="RefSeq" id="XP_033462399.1"/>
    </source>
</evidence>
<sequence length="156" mass="16928">MTPTTWEGRRRGCRKMDKPAVTGRDHGRFSTALARCDSAVFHPITTTQTQTRLFFFPSEMPAHATMRTTRATCEDFLAPGSGTHSQASNSTKEQRDGAGGSTAGRADGRMDRDRQTGRPREEGTGAFIRPWCGSPIAGLVPIGLVLTEMPIVCDGE</sequence>